<dbReference type="Proteomes" id="UP000286045">
    <property type="component" value="Unassembled WGS sequence"/>
</dbReference>
<dbReference type="InterPro" id="IPR050300">
    <property type="entry name" value="GDXG_lipolytic_enzyme"/>
</dbReference>
<evidence type="ECO:0000259" key="2">
    <source>
        <dbReference type="Pfam" id="PF07859"/>
    </source>
</evidence>
<reference evidence="3 4" key="1">
    <citation type="submission" date="2018-12" db="EMBL/GenBank/DDBJ databases">
        <title>Draft genome sequence of Xylaria grammica IHI A82.</title>
        <authorList>
            <person name="Buettner E."/>
            <person name="Kellner H."/>
        </authorList>
    </citation>
    <scope>NUCLEOTIDE SEQUENCE [LARGE SCALE GENOMIC DNA]</scope>
    <source>
        <strain evidence="3 4">IHI A82</strain>
    </source>
</reference>
<dbReference type="SUPFAM" id="SSF53474">
    <property type="entry name" value="alpha/beta-Hydrolases"/>
    <property type="match status" value="1"/>
</dbReference>
<dbReference type="InterPro" id="IPR029058">
    <property type="entry name" value="AB_hydrolase_fold"/>
</dbReference>
<name>A0A439DCA0_9PEZI</name>
<feature type="domain" description="Alpha/beta hydrolase fold-3" evidence="2">
    <location>
        <begin position="113"/>
        <end position="320"/>
    </location>
</feature>
<gene>
    <name evidence="3" type="ORF">EKO27_g3069</name>
</gene>
<dbReference type="InterPro" id="IPR013094">
    <property type="entry name" value="AB_hydrolase_3"/>
</dbReference>
<protein>
    <recommendedName>
        <fullName evidence="2">Alpha/beta hydrolase fold-3 domain-containing protein</fullName>
    </recommendedName>
</protein>
<organism evidence="3 4">
    <name type="scientific">Xylaria grammica</name>
    <dbReference type="NCBI Taxonomy" id="363999"/>
    <lineage>
        <taxon>Eukaryota</taxon>
        <taxon>Fungi</taxon>
        <taxon>Dikarya</taxon>
        <taxon>Ascomycota</taxon>
        <taxon>Pezizomycotina</taxon>
        <taxon>Sordariomycetes</taxon>
        <taxon>Xylariomycetidae</taxon>
        <taxon>Xylariales</taxon>
        <taxon>Xylariaceae</taxon>
        <taxon>Xylaria</taxon>
    </lineage>
</organism>
<evidence type="ECO:0000256" key="1">
    <source>
        <dbReference type="ARBA" id="ARBA00022801"/>
    </source>
</evidence>
<proteinExistence type="predicted"/>
<dbReference type="STRING" id="363999.A0A439DCA0"/>
<keyword evidence="1" id="KW-0378">Hydrolase</keyword>
<dbReference type="Pfam" id="PF07859">
    <property type="entry name" value="Abhydrolase_3"/>
    <property type="match status" value="1"/>
</dbReference>
<dbReference type="PANTHER" id="PTHR48081">
    <property type="entry name" value="AB HYDROLASE SUPERFAMILY PROTEIN C4A8.06C"/>
    <property type="match status" value="1"/>
</dbReference>
<comment type="caution">
    <text evidence="3">The sequence shown here is derived from an EMBL/GenBank/DDBJ whole genome shotgun (WGS) entry which is preliminary data.</text>
</comment>
<accession>A0A439DCA0</accession>
<dbReference type="PANTHER" id="PTHR48081:SF8">
    <property type="entry name" value="ALPHA_BETA HYDROLASE FOLD-3 DOMAIN-CONTAINING PROTEIN-RELATED"/>
    <property type="match status" value="1"/>
</dbReference>
<keyword evidence="4" id="KW-1185">Reference proteome</keyword>
<dbReference type="GO" id="GO:0016787">
    <property type="term" value="F:hydrolase activity"/>
    <property type="evidence" value="ECO:0007669"/>
    <property type="project" value="UniProtKB-KW"/>
</dbReference>
<sequence length="350" mass="38461">MIGLKDKPQFVDIDPDFKPLPKYGHLSEKTPEFLEVEDAIATGYSQLWGLPDLLTFRRVAGDPEAVMPPGGPDRHREVETELLHFPARDGHLVELKVYKSPNVAAEATLMYRMHGGGYCVGSHEVDGAENVYAATNPNIVVVSIDYRMAPENPFPKPVEDAYDGLLWCKDNARTLGINPERIIVGGSSAGANLAAVLSIMARDNGVSGIVAQVLHFPAVCHPKFYPRDKYEFGSHIQNTENCVLSTLRFEVFINAYIPNPTPDHRHSPLLAPSLAGLPPALIQSAGVDIFRDESFAYGDALKAAGVDAEVFCYGGVPHCFPAVIRTHPQTPVFYERYNSFLKKYATSSNH</sequence>
<evidence type="ECO:0000313" key="3">
    <source>
        <dbReference type="EMBL" id="RWA12026.1"/>
    </source>
</evidence>
<dbReference type="Gene3D" id="3.40.50.1820">
    <property type="entry name" value="alpha/beta hydrolase"/>
    <property type="match status" value="1"/>
</dbReference>
<evidence type="ECO:0000313" key="4">
    <source>
        <dbReference type="Proteomes" id="UP000286045"/>
    </source>
</evidence>
<dbReference type="AlphaFoldDB" id="A0A439DCA0"/>
<dbReference type="EMBL" id="RYZI01000062">
    <property type="protein sequence ID" value="RWA12026.1"/>
    <property type="molecule type" value="Genomic_DNA"/>
</dbReference>